<dbReference type="SUPFAM" id="SSF56112">
    <property type="entry name" value="Protein kinase-like (PK-like)"/>
    <property type="match status" value="1"/>
</dbReference>
<evidence type="ECO:0000256" key="1">
    <source>
        <dbReference type="SAM" id="MobiDB-lite"/>
    </source>
</evidence>
<dbReference type="Proteomes" id="UP000249464">
    <property type="component" value="Unassembled WGS sequence"/>
</dbReference>
<reference evidence="2 3" key="1">
    <citation type="submission" date="2016-11" db="EMBL/GenBank/DDBJ databases">
        <authorList>
            <person name="Jaros S."/>
            <person name="Januszkiewicz K."/>
            <person name="Wedrychowicz H."/>
        </authorList>
    </citation>
    <scope>NUCLEOTIDE SEQUENCE [LARGE SCALE GENOMIC DNA]</scope>
</reference>
<accession>A0A2X0MHM7</accession>
<feature type="compositionally biased region" description="Polar residues" evidence="1">
    <location>
        <begin position="15"/>
        <end position="25"/>
    </location>
</feature>
<dbReference type="InterPro" id="IPR011009">
    <property type="entry name" value="Kinase-like_dom_sf"/>
</dbReference>
<proteinExistence type="predicted"/>
<organism evidence="2 3">
    <name type="scientific">Microbotryum silenes-dioicae</name>
    <dbReference type="NCBI Taxonomy" id="796604"/>
    <lineage>
        <taxon>Eukaryota</taxon>
        <taxon>Fungi</taxon>
        <taxon>Dikarya</taxon>
        <taxon>Basidiomycota</taxon>
        <taxon>Pucciniomycotina</taxon>
        <taxon>Microbotryomycetes</taxon>
        <taxon>Microbotryales</taxon>
        <taxon>Microbotryaceae</taxon>
        <taxon>Microbotryum</taxon>
    </lineage>
</organism>
<evidence type="ECO:0000313" key="2">
    <source>
        <dbReference type="EMBL" id="SGY80413.1"/>
    </source>
</evidence>
<dbReference type="AlphaFoldDB" id="A0A2X0MHM7"/>
<dbReference type="Gene3D" id="1.10.510.10">
    <property type="entry name" value="Transferase(Phosphotransferase) domain 1"/>
    <property type="match status" value="1"/>
</dbReference>
<sequence>MVNKQRARLSPKAPLNTSLASKRQTRSATHALLKLKLEHCEVESPPPVEYLPLSAAAHPLNAFPCNEEHTVEQKPLATLPVKPTAWTPPSPAPSDSCSDSSDGSQRSDPLSSPSGGEPTRTRAHSLTVKRLMSSDLDMNVDRFFIEDEIVPRVVICSASDLVRSALGFDGTQFKRQAQDALARPGRSEVQVLFDKDCRRSQDQRVADWVLPLADFASGGPHRQSNLKLAYAERQARLTYREGVYHQDHVERHYFLTCCDEPGSKNGRAGTHSMLVPLAFGAPQPPGFTVPPLINVVLDLARDALKQPARMYAPGLAILDNEAHLVVLDHEGCRIAIIPNCWGEGFGELASVLSVLLGLDVYSAGASPFFRYTLHLKTGITPVAFRTLYLRPSELEADAPLFGRTVEFVAEEPIELVECRVAGRSSIFGRCTVIFELTRPSLAQGSSSTSGLSPSFVLKIQHVSQKSKGCEADVLDKLVQCCASHGGPSSLLIERHIPLPEKVTSLGLHRSQMDDSALPVLMDPNYPKRSLEESSRRTLEVLIVRNPTPLPMRVDTGRGPQYKLSQACEVFDQLLTLLPALWDLGIHHRDLSLGNILHYQGHLVLVDWDSAIVAEPGARVPIGADDAGSLRVTVDTASHQALAYLVKYLNAWKMPSLPSHALHHDFESSIYWFLYVLYWYIGPSVSAESWKELQIRPLAPSEANVGSFCLDLTRLELWEGGRHPKSRQEFLEDLANVDTELHDLVNFMTCTLPGNLPPVGTSEARHELAVKQKMVELQAELRRMLKAAQRPDYGGILGRFRRLLNLQ</sequence>
<name>A0A2X0MHM7_9BASI</name>
<feature type="compositionally biased region" description="Low complexity" evidence="1">
    <location>
        <begin position="93"/>
        <end position="109"/>
    </location>
</feature>
<protein>
    <submittedName>
        <fullName evidence="2">BQ5605_C008g05381 protein</fullName>
    </submittedName>
</protein>
<keyword evidence="3" id="KW-1185">Reference proteome</keyword>
<gene>
    <name evidence="2" type="primary">BQ5605_C008g05381</name>
    <name evidence="2" type="ORF">BQ5605_C008G05381</name>
</gene>
<feature type="region of interest" description="Disordered" evidence="1">
    <location>
        <begin position="81"/>
        <end position="126"/>
    </location>
</feature>
<feature type="region of interest" description="Disordered" evidence="1">
    <location>
        <begin position="1"/>
        <end position="25"/>
    </location>
</feature>
<dbReference type="EMBL" id="FQNC01000048">
    <property type="protein sequence ID" value="SGY80413.1"/>
    <property type="molecule type" value="Genomic_DNA"/>
</dbReference>
<evidence type="ECO:0000313" key="3">
    <source>
        <dbReference type="Proteomes" id="UP000249464"/>
    </source>
</evidence>